<protein>
    <recommendedName>
        <fullName evidence="1">Coenzyme Q-binding protein COQ10 START domain-containing protein</fullName>
    </recommendedName>
</protein>
<dbReference type="RefSeq" id="WP_169156916.1">
    <property type="nucleotide sequence ID" value="NZ_CAWPJE010000179.1"/>
</dbReference>
<feature type="domain" description="Coenzyme Q-binding protein COQ10 START" evidence="1">
    <location>
        <begin position="13"/>
        <end position="130"/>
    </location>
</feature>
<dbReference type="PANTHER" id="PTHR33824:SF7">
    <property type="entry name" value="POLYKETIDE CYCLASE_DEHYDRASE AND LIPID TRANSPORT SUPERFAMILY PROTEIN"/>
    <property type="match status" value="1"/>
</dbReference>
<dbReference type="SUPFAM" id="SSF55961">
    <property type="entry name" value="Bet v1-like"/>
    <property type="match status" value="1"/>
</dbReference>
<dbReference type="InterPro" id="IPR023393">
    <property type="entry name" value="START-like_dom_sf"/>
</dbReference>
<proteinExistence type="predicted"/>
<dbReference type="CDD" id="cd07817">
    <property type="entry name" value="SRPBCC_8"/>
    <property type="match status" value="1"/>
</dbReference>
<evidence type="ECO:0000259" key="1">
    <source>
        <dbReference type="Pfam" id="PF03364"/>
    </source>
</evidence>
<reference evidence="2 3" key="1">
    <citation type="submission" date="2018-06" db="EMBL/GenBank/DDBJ databases">
        <title>Comparative genomics of Brasilonema spp. strains.</title>
        <authorList>
            <person name="Alvarenga D.O."/>
            <person name="Fiore M.F."/>
            <person name="Varani A.M."/>
        </authorList>
    </citation>
    <scope>NUCLEOTIDE SEQUENCE [LARGE SCALE GENOMIC DNA]</scope>
    <source>
        <strain evidence="2 3">SPC951</strain>
    </source>
</reference>
<evidence type="ECO:0000313" key="2">
    <source>
        <dbReference type="EMBL" id="NMG21684.1"/>
    </source>
</evidence>
<dbReference type="Proteomes" id="UP000718564">
    <property type="component" value="Unassembled WGS sequence"/>
</dbReference>
<comment type="caution">
    <text evidence="2">The sequence shown here is derived from an EMBL/GenBank/DDBJ whole genome shotgun (WGS) entry which is preliminary data.</text>
</comment>
<keyword evidence="3" id="KW-1185">Reference proteome</keyword>
<dbReference type="Pfam" id="PF03364">
    <property type="entry name" value="Polyketide_cyc"/>
    <property type="match status" value="1"/>
</dbReference>
<gene>
    <name evidence="2" type="ORF">DP116_20455</name>
</gene>
<dbReference type="EMBL" id="QMEB01000184">
    <property type="protein sequence ID" value="NMG21684.1"/>
    <property type="molecule type" value="Genomic_DNA"/>
</dbReference>
<name>A0ABX1PB48_9CYAN</name>
<accession>A0ABX1PB48</accession>
<evidence type="ECO:0000313" key="3">
    <source>
        <dbReference type="Proteomes" id="UP000718564"/>
    </source>
</evidence>
<dbReference type="InterPro" id="IPR047137">
    <property type="entry name" value="ORF3"/>
</dbReference>
<sequence length="150" mass="17431">MADWLEHSVQVEVEAPIELVWSLWSDLEQMPRWMKWIDSVKVPEDNPEISIWKLDTRGLEFTWKSRIIKIVPNQIIQWESVDGLPNRGAVRFYDRHSSSIVKLTIAYAIPGIIGKIMDNLFLGRAVESTLKSDMEKFREYALQAKSNVSQ</sequence>
<dbReference type="InterPro" id="IPR005031">
    <property type="entry name" value="COQ10_START"/>
</dbReference>
<dbReference type="Gene3D" id="3.30.530.20">
    <property type="match status" value="1"/>
</dbReference>
<dbReference type="PANTHER" id="PTHR33824">
    <property type="entry name" value="POLYKETIDE CYCLASE/DEHYDRASE AND LIPID TRANSPORT SUPERFAMILY PROTEIN"/>
    <property type="match status" value="1"/>
</dbReference>
<organism evidence="2 3">
    <name type="scientific">Brasilonema bromeliae SPC951</name>
    <dbReference type="NCBI Taxonomy" id="385972"/>
    <lineage>
        <taxon>Bacteria</taxon>
        <taxon>Bacillati</taxon>
        <taxon>Cyanobacteriota</taxon>
        <taxon>Cyanophyceae</taxon>
        <taxon>Nostocales</taxon>
        <taxon>Scytonemataceae</taxon>
        <taxon>Brasilonema</taxon>
        <taxon>Bromeliae group (in: Brasilonema)</taxon>
    </lineage>
</organism>